<proteinExistence type="predicted"/>
<reference evidence="1 2" key="1">
    <citation type="submission" date="2018-06" db="EMBL/GenBank/DDBJ databases">
        <title>The Genome of Cuscuta australis (Dodder) Provides Insight into the Evolution of Plant Parasitism.</title>
        <authorList>
            <person name="Liu H."/>
        </authorList>
    </citation>
    <scope>NUCLEOTIDE SEQUENCE [LARGE SCALE GENOMIC DNA]</scope>
    <source>
        <strain evidence="2">cv. Yunnan</strain>
        <tissue evidence="1">Vines</tissue>
    </source>
</reference>
<comment type="caution">
    <text evidence="1">The sequence shown here is derived from an EMBL/GenBank/DDBJ whole genome shotgun (WGS) entry which is preliminary data.</text>
</comment>
<evidence type="ECO:0000313" key="2">
    <source>
        <dbReference type="Proteomes" id="UP000249390"/>
    </source>
</evidence>
<dbReference type="Proteomes" id="UP000249390">
    <property type="component" value="Unassembled WGS sequence"/>
</dbReference>
<dbReference type="AlphaFoldDB" id="A0A328DRX2"/>
<accession>A0A328DRX2</accession>
<name>A0A328DRX2_9ASTE</name>
<gene>
    <name evidence="1" type="ORF">DM860_005859</name>
</gene>
<evidence type="ECO:0000313" key="1">
    <source>
        <dbReference type="EMBL" id="RAL48435.1"/>
    </source>
</evidence>
<dbReference type="EMBL" id="NQVE01000098">
    <property type="protein sequence ID" value="RAL48435.1"/>
    <property type="molecule type" value="Genomic_DNA"/>
</dbReference>
<organism evidence="1 2">
    <name type="scientific">Cuscuta australis</name>
    <dbReference type="NCBI Taxonomy" id="267555"/>
    <lineage>
        <taxon>Eukaryota</taxon>
        <taxon>Viridiplantae</taxon>
        <taxon>Streptophyta</taxon>
        <taxon>Embryophyta</taxon>
        <taxon>Tracheophyta</taxon>
        <taxon>Spermatophyta</taxon>
        <taxon>Magnoliopsida</taxon>
        <taxon>eudicotyledons</taxon>
        <taxon>Gunneridae</taxon>
        <taxon>Pentapetalae</taxon>
        <taxon>asterids</taxon>
        <taxon>lamiids</taxon>
        <taxon>Solanales</taxon>
        <taxon>Convolvulaceae</taxon>
        <taxon>Cuscuteae</taxon>
        <taxon>Cuscuta</taxon>
        <taxon>Cuscuta subgen. Grammica</taxon>
        <taxon>Cuscuta sect. Cleistogrammica</taxon>
    </lineage>
</organism>
<sequence>MRPEISIISSSAADSISSVIIISLSSSPVRASYSERPNLDLIRPIHRSHTSFAFRSSLSHHKGSLLGLQGRLRAFKL</sequence>
<keyword evidence="2" id="KW-1185">Reference proteome</keyword>
<protein>
    <submittedName>
        <fullName evidence="1">Uncharacterized protein</fullName>
    </submittedName>
</protein>